<gene>
    <name evidence="1" type="ORF">A3J05_00005</name>
</gene>
<name>A0A1F5QD32_9BACT</name>
<proteinExistence type="predicted"/>
<dbReference type="EMBL" id="MFFF01000002">
    <property type="protein sequence ID" value="OGF00105.1"/>
    <property type="molecule type" value="Genomic_DNA"/>
</dbReference>
<protein>
    <submittedName>
        <fullName evidence="1">Uncharacterized protein</fullName>
    </submittedName>
</protein>
<accession>A0A1F5QD32</accession>
<organism evidence="1 2">
    <name type="scientific">Candidatus Doudnabacteria bacterium RIFCSPLOWO2_02_FULL_48_13</name>
    <dbReference type="NCBI Taxonomy" id="1817845"/>
    <lineage>
        <taxon>Bacteria</taxon>
        <taxon>Candidatus Doudnaibacteriota</taxon>
    </lineage>
</organism>
<evidence type="ECO:0000313" key="2">
    <source>
        <dbReference type="Proteomes" id="UP000177235"/>
    </source>
</evidence>
<comment type="caution">
    <text evidence="1">The sequence shown here is derived from an EMBL/GenBank/DDBJ whole genome shotgun (WGS) entry which is preliminary data.</text>
</comment>
<sequence>MGGGSLTANVEDFISKSNALSLAADYCNSFKHGGLDKNSRSGQELEKMNTHINFDLTPTGFVASARLELTIGGKKYDAFSLATDCMKEWDSFLEQNQIRFSAP</sequence>
<dbReference type="AlphaFoldDB" id="A0A1F5QD32"/>
<reference evidence="1 2" key="1">
    <citation type="journal article" date="2016" name="Nat. Commun.">
        <title>Thousands of microbial genomes shed light on interconnected biogeochemical processes in an aquifer system.</title>
        <authorList>
            <person name="Anantharaman K."/>
            <person name="Brown C.T."/>
            <person name="Hug L.A."/>
            <person name="Sharon I."/>
            <person name="Castelle C.J."/>
            <person name="Probst A.J."/>
            <person name="Thomas B.C."/>
            <person name="Singh A."/>
            <person name="Wilkins M.J."/>
            <person name="Karaoz U."/>
            <person name="Brodie E.L."/>
            <person name="Williams K.H."/>
            <person name="Hubbard S.S."/>
            <person name="Banfield J.F."/>
        </authorList>
    </citation>
    <scope>NUCLEOTIDE SEQUENCE [LARGE SCALE GENOMIC DNA]</scope>
</reference>
<dbReference type="Proteomes" id="UP000177235">
    <property type="component" value="Unassembled WGS sequence"/>
</dbReference>
<evidence type="ECO:0000313" key="1">
    <source>
        <dbReference type="EMBL" id="OGF00105.1"/>
    </source>
</evidence>